<evidence type="ECO:0000256" key="6">
    <source>
        <dbReference type="ARBA" id="ARBA00023242"/>
    </source>
</evidence>
<dbReference type="InterPro" id="IPR007219">
    <property type="entry name" value="XnlR_reg_dom"/>
</dbReference>
<dbReference type="PROSITE" id="PS00463">
    <property type="entry name" value="ZN2_CY6_FUNGAL_1"/>
    <property type="match status" value="1"/>
</dbReference>
<dbReference type="Pfam" id="PF00172">
    <property type="entry name" value="Zn_clus"/>
    <property type="match status" value="1"/>
</dbReference>
<organism evidence="9 10">
    <name type="scientific">Canariomyces notabilis</name>
    <dbReference type="NCBI Taxonomy" id="2074819"/>
    <lineage>
        <taxon>Eukaryota</taxon>
        <taxon>Fungi</taxon>
        <taxon>Dikarya</taxon>
        <taxon>Ascomycota</taxon>
        <taxon>Pezizomycotina</taxon>
        <taxon>Sordariomycetes</taxon>
        <taxon>Sordariomycetidae</taxon>
        <taxon>Sordariales</taxon>
        <taxon>Chaetomiaceae</taxon>
        <taxon>Canariomyces</taxon>
    </lineage>
</organism>
<evidence type="ECO:0000313" key="9">
    <source>
        <dbReference type="EMBL" id="KAK4110276.1"/>
    </source>
</evidence>
<dbReference type="GO" id="GO:0008270">
    <property type="term" value="F:zinc ion binding"/>
    <property type="evidence" value="ECO:0007669"/>
    <property type="project" value="InterPro"/>
</dbReference>
<dbReference type="GO" id="GO:0006351">
    <property type="term" value="P:DNA-templated transcription"/>
    <property type="evidence" value="ECO:0007669"/>
    <property type="project" value="InterPro"/>
</dbReference>
<dbReference type="Gene3D" id="4.10.240.10">
    <property type="entry name" value="Zn(2)-C6 fungal-type DNA-binding domain"/>
    <property type="match status" value="1"/>
</dbReference>
<dbReference type="GO" id="GO:0001228">
    <property type="term" value="F:DNA-binding transcription activator activity, RNA polymerase II-specific"/>
    <property type="evidence" value="ECO:0007669"/>
    <property type="project" value="TreeGrafter"/>
</dbReference>
<reference evidence="9" key="2">
    <citation type="submission" date="2023-05" db="EMBL/GenBank/DDBJ databases">
        <authorList>
            <consortium name="Lawrence Berkeley National Laboratory"/>
            <person name="Steindorff A."/>
            <person name="Hensen N."/>
            <person name="Bonometti L."/>
            <person name="Westerberg I."/>
            <person name="Brannstrom I.O."/>
            <person name="Guillou S."/>
            <person name="Cros-Aarteil S."/>
            <person name="Calhoun S."/>
            <person name="Haridas S."/>
            <person name="Kuo A."/>
            <person name="Mondo S."/>
            <person name="Pangilinan J."/>
            <person name="Riley R."/>
            <person name="Labutti K."/>
            <person name="Andreopoulos B."/>
            <person name="Lipzen A."/>
            <person name="Chen C."/>
            <person name="Yanf M."/>
            <person name="Daum C."/>
            <person name="Ng V."/>
            <person name="Clum A."/>
            <person name="Ohm R."/>
            <person name="Martin F."/>
            <person name="Silar P."/>
            <person name="Natvig D."/>
            <person name="Lalanne C."/>
            <person name="Gautier V."/>
            <person name="Ament-Velasquez S.L."/>
            <person name="Kruys A."/>
            <person name="Hutchinson M.I."/>
            <person name="Powell A.J."/>
            <person name="Barry K."/>
            <person name="Miller A.N."/>
            <person name="Grigoriev I.V."/>
            <person name="Debuchy R."/>
            <person name="Gladieux P."/>
            <person name="Thoren M.H."/>
            <person name="Johannesson H."/>
        </authorList>
    </citation>
    <scope>NUCLEOTIDE SEQUENCE</scope>
    <source>
        <strain evidence="9">CBS 508.74</strain>
    </source>
</reference>
<dbReference type="InterPro" id="IPR001138">
    <property type="entry name" value="Zn2Cys6_DnaBD"/>
</dbReference>
<dbReference type="InterPro" id="IPR051430">
    <property type="entry name" value="Fungal_TF_Env_Response"/>
</dbReference>
<evidence type="ECO:0000256" key="3">
    <source>
        <dbReference type="ARBA" id="ARBA00023015"/>
    </source>
</evidence>
<evidence type="ECO:0000259" key="8">
    <source>
        <dbReference type="PROSITE" id="PS50048"/>
    </source>
</evidence>
<keyword evidence="1" id="KW-0479">Metal-binding</keyword>
<comment type="caution">
    <text evidence="9">The sequence shown here is derived from an EMBL/GenBank/DDBJ whole genome shotgun (WGS) entry which is preliminary data.</text>
</comment>
<evidence type="ECO:0000256" key="2">
    <source>
        <dbReference type="ARBA" id="ARBA00022833"/>
    </source>
</evidence>
<keyword evidence="5" id="KW-0804">Transcription</keyword>
<dbReference type="GO" id="GO:0000978">
    <property type="term" value="F:RNA polymerase II cis-regulatory region sequence-specific DNA binding"/>
    <property type="evidence" value="ECO:0007669"/>
    <property type="project" value="TreeGrafter"/>
</dbReference>
<dbReference type="Pfam" id="PF04082">
    <property type="entry name" value="Fungal_trans"/>
    <property type="match status" value="1"/>
</dbReference>
<dbReference type="PROSITE" id="PS50048">
    <property type="entry name" value="ZN2_CY6_FUNGAL_2"/>
    <property type="match status" value="1"/>
</dbReference>
<sequence length="727" mass="80137">MERQAQQPAAGPPTPKLRRRRRPALSCRECRRRKIKCDHNNPCGHCQHHKTQCIYRPYSYEENISISRPGAGAQSQSPAENQQSFGDDAASSRATTQSPPSLRDLLQRVQKLEESSAPRTDDNLTTLHALSEADRNSLAHPSPATQQEWQAVLNKPRDWGRSRWMGAAADEYAAIIACYSEMIGRDSKEPAFQTPEVAALITEAGEYLRKCKVRAKSIKVGRPTRGLPPPGYGLNPPSRDVADAIANLYFASFESTHRILHAPTFWAEYQKFWEQPDAAAPDLRLKVLLVIGIGSSLYDHGDAAATHRNIETVHQWIYAAQMWLSGPLEKDRLNMTGLQIYCLTLLARQIFSIGGDTVWLSVGSLVHRAMQMGLHRDPKHLPAMPLLQAELRRRLWATILELVVQASLDAWMPPRISLDEFDTLPPANVNDDELLSDSATSLTPHPPTTFTSTSIQLALLSSLPTRLRIVHLLNNLHASPSYPSILSLTSQLTSALAPSQALKSATPFHRNLLDYLTRRFLIPLHYAPAHAAHANPLFHYSLKLSLDAALALISPEQPDPLFAQLMATGGGLFREGIRHAASAVGLELLSHVESQRRSGTLGRVTHYREVLKGAVGELMRLAEERVRRGETNVKSHMFLGMILGQVAAVEEGRDVGMAVAKAARDSLEFCYGLLLRLRPEGSGLTPEDAGVDGMIGSGMDAVEGMGFDGIGMGGELYWESFFPDGGF</sequence>
<protein>
    <recommendedName>
        <fullName evidence="8">Zn(2)-C6 fungal-type domain-containing protein</fullName>
    </recommendedName>
</protein>
<evidence type="ECO:0000256" key="7">
    <source>
        <dbReference type="SAM" id="MobiDB-lite"/>
    </source>
</evidence>
<keyword evidence="4" id="KW-0238">DNA-binding</keyword>
<feature type="region of interest" description="Disordered" evidence="7">
    <location>
        <begin position="68"/>
        <end position="102"/>
    </location>
</feature>
<dbReference type="CDD" id="cd12148">
    <property type="entry name" value="fungal_TF_MHR"/>
    <property type="match status" value="1"/>
</dbReference>
<keyword evidence="10" id="KW-1185">Reference proteome</keyword>
<dbReference type="SMART" id="SM00906">
    <property type="entry name" value="Fungal_trans"/>
    <property type="match status" value="1"/>
</dbReference>
<reference evidence="9" key="1">
    <citation type="journal article" date="2023" name="Mol. Phylogenet. Evol.">
        <title>Genome-scale phylogeny and comparative genomics of the fungal order Sordariales.</title>
        <authorList>
            <person name="Hensen N."/>
            <person name="Bonometti L."/>
            <person name="Westerberg I."/>
            <person name="Brannstrom I.O."/>
            <person name="Guillou S."/>
            <person name="Cros-Aarteil S."/>
            <person name="Calhoun S."/>
            <person name="Haridas S."/>
            <person name="Kuo A."/>
            <person name="Mondo S."/>
            <person name="Pangilinan J."/>
            <person name="Riley R."/>
            <person name="LaButti K."/>
            <person name="Andreopoulos B."/>
            <person name="Lipzen A."/>
            <person name="Chen C."/>
            <person name="Yan M."/>
            <person name="Daum C."/>
            <person name="Ng V."/>
            <person name="Clum A."/>
            <person name="Steindorff A."/>
            <person name="Ohm R.A."/>
            <person name="Martin F."/>
            <person name="Silar P."/>
            <person name="Natvig D.O."/>
            <person name="Lalanne C."/>
            <person name="Gautier V."/>
            <person name="Ament-Velasquez S.L."/>
            <person name="Kruys A."/>
            <person name="Hutchinson M.I."/>
            <person name="Powell A.J."/>
            <person name="Barry K."/>
            <person name="Miller A.N."/>
            <person name="Grigoriev I.V."/>
            <person name="Debuchy R."/>
            <person name="Gladieux P."/>
            <person name="Hiltunen Thoren M."/>
            <person name="Johannesson H."/>
        </authorList>
    </citation>
    <scope>NUCLEOTIDE SEQUENCE</scope>
    <source>
        <strain evidence="9">CBS 508.74</strain>
    </source>
</reference>
<dbReference type="EMBL" id="MU853351">
    <property type="protein sequence ID" value="KAK4110276.1"/>
    <property type="molecule type" value="Genomic_DNA"/>
</dbReference>
<evidence type="ECO:0000256" key="5">
    <source>
        <dbReference type="ARBA" id="ARBA00023163"/>
    </source>
</evidence>
<dbReference type="InterPro" id="IPR036864">
    <property type="entry name" value="Zn2-C6_fun-type_DNA-bd_sf"/>
</dbReference>
<proteinExistence type="predicted"/>
<feature type="compositionally biased region" description="Polar residues" evidence="7">
    <location>
        <begin position="73"/>
        <end position="85"/>
    </location>
</feature>
<dbReference type="SMART" id="SM00066">
    <property type="entry name" value="GAL4"/>
    <property type="match status" value="1"/>
</dbReference>
<dbReference type="AlphaFoldDB" id="A0AAN6TAF9"/>
<dbReference type="PANTHER" id="PTHR31944">
    <property type="entry name" value="HEME-RESPONSIVE ZINC FINGER TRANSCRIPTION FACTOR HAP1"/>
    <property type="match status" value="1"/>
</dbReference>
<dbReference type="RefSeq" id="XP_064667846.1">
    <property type="nucleotide sequence ID" value="XM_064818864.1"/>
</dbReference>
<accession>A0AAN6TAF9</accession>
<dbReference type="CDD" id="cd00067">
    <property type="entry name" value="GAL4"/>
    <property type="match status" value="1"/>
</dbReference>
<dbReference type="Proteomes" id="UP001302812">
    <property type="component" value="Unassembled WGS sequence"/>
</dbReference>
<keyword evidence="3" id="KW-0805">Transcription regulation</keyword>
<keyword evidence="2" id="KW-0862">Zinc</keyword>
<dbReference type="SUPFAM" id="SSF57701">
    <property type="entry name" value="Zn2/Cys6 DNA-binding domain"/>
    <property type="match status" value="1"/>
</dbReference>
<feature type="region of interest" description="Disordered" evidence="7">
    <location>
        <begin position="1"/>
        <end position="23"/>
    </location>
</feature>
<gene>
    <name evidence="9" type="ORF">N656DRAFT_838503</name>
</gene>
<dbReference type="GO" id="GO:0005634">
    <property type="term" value="C:nucleus"/>
    <property type="evidence" value="ECO:0007669"/>
    <property type="project" value="TreeGrafter"/>
</dbReference>
<keyword evidence="6" id="KW-0539">Nucleus</keyword>
<evidence type="ECO:0000313" key="10">
    <source>
        <dbReference type="Proteomes" id="UP001302812"/>
    </source>
</evidence>
<feature type="domain" description="Zn(2)-C6 fungal-type" evidence="8">
    <location>
        <begin position="26"/>
        <end position="55"/>
    </location>
</feature>
<name>A0AAN6TAF9_9PEZI</name>
<evidence type="ECO:0000256" key="1">
    <source>
        <dbReference type="ARBA" id="ARBA00022723"/>
    </source>
</evidence>
<dbReference type="GeneID" id="89942990"/>
<dbReference type="PANTHER" id="PTHR31944:SF129">
    <property type="entry name" value="ASPYRIDONES CLUSTER REGULATOR APDR-RELATED"/>
    <property type="match status" value="1"/>
</dbReference>
<evidence type="ECO:0000256" key="4">
    <source>
        <dbReference type="ARBA" id="ARBA00023125"/>
    </source>
</evidence>